<evidence type="ECO:0000256" key="2">
    <source>
        <dbReference type="ARBA" id="ARBA00022737"/>
    </source>
</evidence>
<dbReference type="SUPFAM" id="SSF50978">
    <property type="entry name" value="WD40 repeat-like"/>
    <property type="match status" value="1"/>
</dbReference>
<feature type="repeat" description="WD" evidence="3">
    <location>
        <begin position="116"/>
        <end position="164"/>
    </location>
</feature>
<dbReference type="InterPro" id="IPR019775">
    <property type="entry name" value="WD40_repeat_CS"/>
</dbReference>
<dbReference type="InterPro" id="IPR015943">
    <property type="entry name" value="WD40/YVTN_repeat-like_dom_sf"/>
</dbReference>
<comment type="caution">
    <text evidence="4">The sequence shown here is derived from an EMBL/GenBank/DDBJ whole genome shotgun (WGS) entry which is preliminary data.</text>
</comment>
<dbReference type="Pfam" id="PF00400">
    <property type="entry name" value="WD40"/>
    <property type="match status" value="2"/>
</dbReference>
<dbReference type="Gene3D" id="2.130.10.10">
    <property type="entry name" value="YVTN repeat-like/Quinoprotein amine dehydrogenase"/>
    <property type="match status" value="1"/>
</dbReference>
<proteinExistence type="predicted"/>
<evidence type="ECO:0000313" key="4">
    <source>
        <dbReference type="EMBL" id="HFM98836.1"/>
    </source>
</evidence>
<dbReference type="PROSITE" id="PS50294">
    <property type="entry name" value="WD_REPEATS_REGION"/>
    <property type="match status" value="1"/>
</dbReference>
<dbReference type="SMART" id="SM00320">
    <property type="entry name" value="WD40"/>
    <property type="match status" value="3"/>
</dbReference>
<dbReference type="InterPro" id="IPR001680">
    <property type="entry name" value="WD40_rpt"/>
</dbReference>
<accession>A0A7C3PIT6</accession>
<name>A0A7C3PIT6_9CYAN</name>
<sequence>MAFAPGNMTEVHQPQTFDAVLGGQSIAPAGSVVLGGLEGLRRRLRQGKVEERIAALWDCQNYGQKGLDLLIRALSDRSRKVQRVAYKILRDRSEVQAQIALEAVCTFPLFEPITALEGHDAGITAIAIGARQFRYRADQQIVVSASRDGIVQVWDVEQKEPFLTLDAESFVYAIAIDSETDSFTILGENQHRQAWSFRNGQPIAPSLEKLRTIASVTVVGDRQYMLSGSGNSIKIWELSTGKELASLYGHTRPVTAIALSDDHQHLVSGSEDRTVRLWGI</sequence>
<dbReference type="EMBL" id="DSRU01000208">
    <property type="protein sequence ID" value="HFM98836.1"/>
    <property type="molecule type" value="Genomic_DNA"/>
</dbReference>
<dbReference type="PROSITE" id="PS50082">
    <property type="entry name" value="WD_REPEATS_2"/>
    <property type="match status" value="2"/>
</dbReference>
<feature type="repeat" description="WD" evidence="3">
    <location>
        <begin position="247"/>
        <end position="280"/>
    </location>
</feature>
<evidence type="ECO:0000256" key="1">
    <source>
        <dbReference type="ARBA" id="ARBA00022574"/>
    </source>
</evidence>
<dbReference type="InterPro" id="IPR020472">
    <property type="entry name" value="WD40_PAC1"/>
</dbReference>
<dbReference type="PANTHER" id="PTHR19848">
    <property type="entry name" value="WD40 REPEAT PROTEIN"/>
    <property type="match status" value="1"/>
</dbReference>
<evidence type="ECO:0000256" key="3">
    <source>
        <dbReference type="PROSITE-ProRule" id="PRU00221"/>
    </source>
</evidence>
<dbReference type="AlphaFoldDB" id="A0A7C3PIT6"/>
<reference evidence="4" key="1">
    <citation type="journal article" date="2020" name="mSystems">
        <title>Genome- and Community-Level Interaction Insights into Carbon Utilization and Element Cycling Functions of Hydrothermarchaeota in Hydrothermal Sediment.</title>
        <authorList>
            <person name="Zhou Z."/>
            <person name="Liu Y."/>
            <person name="Xu W."/>
            <person name="Pan J."/>
            <person name="Luo Z.H."/>
            <person name="Li M."/>
        </authorList>
    </citation>
    <scope>NUCLEOTIDE SEQUENCE [LARGE SCALE GENOMIC DNA]</scope>
    <source>
        <strain evidence="4">SpSt-418</strain>
    </source>
</reference>
<organism evidence="4">
    <name type="scientific">Oscillatoriales cyanobacterium SpSt-418</name>
    <dbReference type="NCBI Taxonomy" id="2282169"/>
    <lineage>
        <taxon>Bacteria</taxon>
        <taxon>Bacillati</taxon>
        <taxon>Cyanobacteriota</taxon>
        <taxon>Cyanophyceae</taxon>
        <taxon>Oscillatoriophycideae</taxon>
        <taxon>Oscillatoriales</taxon>
    </lineage>
</organism>
<dbReference type="PROSITE" id="PS00678">
    <property type="entry name" value="WD_REPEATS_1"/>
    <property type="match status" value="1"/>
</dbReference>
<dbReference type="PANTHER" id="PTHR19848:SF8">
    <property type="entry name" value="F-BOX AND WD REPEAT DOMAIN CONTAINING 7"/>
    <property type="match status" value="1"/>
</dbReference>
<keyword evidence="1 3" id="KW-0853">WD repeat</keyword>
<dbReference type="PRINTS" id="PR00320">
    <property type="entry name" value="GPROTEINBRPT"/>
</dbReference>
<gene>
    <name evidence="4" type="ORF">ENR64_13975</name>
</gene>
<dbReference type="InterPro" id="IPR036322">
    <property type="entry name" value="WD40_repeat_dom_sf"/>
</dbReference>
<keyword evidence="2" id="KW-0677">Repeat</keyword>
<protein>
    <submittedName>
        <fullName evidence="4">Uncharacterized protein</fullName>
    </submittedName>
</protein>